<dbReference type="Proteomes" id="UP001223761">
    <property type="component" value="Chromosome"/>
</dbReference>
<keyword evidence="1" id="KW-0238">DNA-binding</keyword>
<dbReference type="EMBL" id="CP133076">
    <property type="protein sequence ID" value="WMJ18209.1"/>
    <property type="molecule type" value="Genomic_DNA"/>
</dbReference>
<dbReference type="GO" id="GO:0003677">
    <property type="term" value="F:DNA binding"/>
    <property type="evidence" value="ECO:0007669"/>
    <property type="project" value="UniProtKB-KW"/>
</dbReference>
<organism evidence="1 2">
    <name type="scientific">Geobacillus proteiniphilus</name>
    <dbReference type="NCBI Taxonomy" id="860353"/>
    <lineage>
        <taxon>Bacteria</taxon>
        <taxon>Bacillati</taxon>
        <taxon>Bacillota</taxon>
        <taxon>Bacilli</taxon>
        <taxon>Bacillales</taxon>
        <taxon>Anoxybacillaceae</taxon>
        <taxon>Geobacillus</taxon>
    </lineage>
</organism>
<proteinExistence type="predicted"/>
<sequence>MYHFTTRKELEDFIKSEVLGVAETLEILGVTYQRLSKLIESGRITPIKSFQKDKLFFRTDVEALARELKELRKKYRPYDMGSIQKEKK</sequence>
<evidence type="ECO:0000313" key="1">
    <source>
        <dbReference type="EMBL" id="WMJ18209.1"/>
    </source>
</evidence>
<reference evidence="1 2" key="1">
    <citation type="submission" date="2023-08" db="EMBL/GenBank/DDBJ databases">
        <title>Genome sequencing of the thermostable Gram positive bacteria Geobacillus proteiniphilus strain T-6.</title>
        <authorList>
            <person name="Shulami S."/>
            <person name="Shoham Y."/>
        </authorList>
    </citation>
    <scope>NUCLEOTIDE SEQUENCE [LARGE SCALE GENOMIC DNA]</scope>
    <source>
        <strain evidence="1 2">T-6</strain>
    </source>
</reference>
<accession>A0ABY9MKR2</accession>
<keyword evidence="2" id="KW-1185">Reference proteome</keyword>
<name>A0ABY9MKR2_9BACL</name>
<protein>
    <submittedName>
        <fullName evidence="1">DNA-binding protein</fullName>
    </submittedName>
</protein>
<gene>
    <name evidence="1" type="ORF">RA955_00625</name>
</gene>
<dbReference type="RefSeq" id="WP_307899030.1">
    <property type="nucleotide sequence ID" value="NZ_CP133076.1"/>
</dbReference>
<evidence type="ECO:0000313" key="2">
    <source>
        <dbReference type="Proteomes" id="UP001223761"/>
    </source>
</evidence>